<protein>
    <submittedName>
        <fullName evidence="2">Secreted antigen 1</fullName>
    </submittedName>
</protein>
<keyword evidence="3" id="KW-1185">Reference proteome</keyword>
<dbReference type="Proteomes" id="UP001497744">
    <property type="component" value="Unassembled WGS sequence"/>
</dbReference>
<comment type="caution">
    <text evidence="2">The sequence shown here is derived from an EMBL/GenBank/DDBJ whole genome shotgun (WGS) entry which is preliminary data.</text>
</comment>
<evidence type="ECO:0000313" key="3">
    <source>
        <dbReference type="Proteomes" id="UP001497744"/>
    </source>
</evidence>
<dbReference type="AlphaFoldDB" id="A0AAV4LMG3"/>
<reference evidence="2 3" key="1">
    <citation type="submission" date="2021-06" db="EMBL/GenBank/DDBJ databases">
        <title>Genome sequence of Babesia caballi.</title>
        <authorList>
            <person name="Yamagishi J."/>
            <person name="Kidaka T."/>
            <person name="Ochi A."/>
        </authorList>
    </citation>
    <scope>NUCLEOTIDE SEQUENCE [LARGE SCALE GENOMIC DNA]</scope>
    <source>
        <strain evidence="2">USDA-D6B2</strain>
    </source>
</reference>
<name>A0AAV4LMG3_BABCB</name>
<dbReference type="RefSeq" id="XP_067713114.1">
    <property type="nucleotide sequence ID" value="XM_067857013.1"/>
</dbReference>
<evidence type="ECO:0000313" key="2">
    <source>
        <dbReference type="EMBL" id="GIX61043.1"/>
    </source>
</evidence>
<feature type="region of interest" description="Disordered" evidence="1">
    <location>
        <begin position="214"/>
        <end position="342"/>
    </location>
</feature>
<gene>
    <name evidence="2" type="ORF">BcabD6B2_04780</name>
</gene>
<feature type="compositionally biased region" description="Polar residues" evidence="1">
    <location>
        <begin position="298"/>
        <end position="308"/>
    </location>
</feature>
<evidence type="ECO:0000256" key="1">
    <source>
        <dbReference type="SAM" id="MobiDB-lite"/>
    </source>
</evidence>
<organism evidence="2 3">
    <name type="scientific">Babesia caballi</name>
    <dbReference type="NCBI Taxonomy" id="5871"/>
    <lineage>
        <taxon>Eukaryota</taxon>
        <taxon>Sar</taxon>
        <taxon>Alveolata</taxon>
        <taxon>Apicomplexa</taxon>
        <taxon>Aconoidasida</taxon>
        <taxon>Piroplasmida</taxon>
        <taxon>Babesiidae</taxon>
        <taxon>Babesia</taxon>
    </lineage>
</organism>
<dbReference type="GeneID" id="94192526"/>
<sequence>MAPVRRCSLSVPVPNTLKEALEFLDAFYTNVGGPKRIVVNVLGDKIQNDGYENISRTIENVLYNVNQLRLKIIGNTRLRSYGSYKDLKAPHDCDQSCANGVISILVHILPPLRTTLQFLEVRVRNFDPGGWGKEMFGGNNRRTEIHKWLTKLTPGDDKDQLPGGFDNRDLYNGIGNSLYPYLSHLVGKNNGCLRLLCTRIQSIAKDYPYLKVSPAPPSPAARSGPHPRHPSPRGPYKPSGGNSYGQYNRGMDSGETQPHGPHLDGPPHGTPTGSDSYITSGSGSRSVSQERQRVSSRTPQGQPASQPIRSIPERTNDGYHNSNGFDQGEPPNHESDAQSGSTAAIGGAVGGAGLVGGGAAVYFLNVGGIRTLIAG</sequence>
<dbReference type="EMBL" id="BPLF01000001">
    <property type="protein sequence ID" value="GIX61043.1"/>
    <property type="molecule type" value="Genomic_DNA"/>
</dbReference>
<accession>A0AAV4LMG3</accession>
<proteinExistence type="predicted"/>